<keyword evidence="1" id="KW-0472">Membrane</keyword>
<feature type="transmembrane region" description="Helical" evidence="1">
    <location>
        <begin position="134"/>
        <end position="156"/>
    </location>
</feature>
<proteinExistence type="predicted"/>
<evidence type="ECO:0000256" key="1">
    <source>
        <dbReference type="SAM" id="Phobius"/>
    </source>
</evidence>
<reference evidence="2 3" key="1">
    <citation type="submission" date="2019-05" db="EMBL/GenBank/DDBJ databases">
        <title>Another draft genome of Portunus trituberculatus and its Hox gene families provides insights of decapod evolution.</title>
        <authorList>
            <person name="Jeong J.-H."/>
            <person name="Song I."/>
            <person name="Kim S."/>
            <person name="Choi T."/>
            <person name="Kim D."/>
            <person name="Ryu S."/>
            <person name="Kim W."/>
        </authorList>
    </citation>
    <scope>NUCLEOTIDE SEQUENCE [LARGE SCALE GENOMIC DNA]</scope>
    <source>
        <tissue evidence="2">Muscle</tissue>
    </source>
</reference>
<keyword evidence="1" id="KW-0812">Transmembrane</keyword>
<accession>A0A5B7FCH4</accession>
<dbReference type="Proteomes" id="UP000324222">
    <property type="component" value="Unassembled WGS sequence"/>
</dbReference>
<evidence type="ECO:0000313" key="2">
    <source>
        <dbReference type="EMBL" id="MPC45320.1"/>
    </source>
</evidence>
<name>A0A5B7FCH4_PORTR</name>
<feature type="transmembrane region" description="Helical" evidence="1">
    <location>
        <begin position="93"/>
        <end position="114"/>
    </location>
</feature>
<evidence type="ECO:0000313" key="3">
    <source>
        <dbReference type="Proteomes" id="UP000324222"/>
    </source>
</evidence>
<dbReference type="EMBL" id="VSRR010006673">
    <property type="protein sequence ID" value="MPC45320.1"/>
    <property type="molecule type" value="Genomic_DNA"/>
</dbReference>
<protein>
    <submittedName>
        <fullName evidence="2">Uncharacterized protein</fullName>
    </submittedName>
</protein>
<dbReference type="AlphaFoldDB" id="A0A5B7FCH4"/>
<comment type="caution">
    <text evidence="2">The sequence shown here is derived from an EMBL/GenBank/DDBJ whole genome shotgun (WGS) entry which is preliminary data.</text>
</comment>
<gene>
    <name evidence="2" type="ORF">E2C01_039015</name>
</gene>
<organism evidence="2 3">
    <name type="scientific">Portunus trituberculatus</name>
    <name type="common">Swimming crab</name>
    <name type="synonym">Neptunus trituberculatus</name>
    <dbReference type="NCBI Taxonomy" id="210409"/>
    <lineage>
        <taxon>Eukaryota</taxon>
        <taxon>Metazoa</taxon>
        <taxon>Ecdysozoa</taxon>
        <taxon>Arthropoda</taxon>
        <taxon>Crustacea</taxon>
        <taxon>Multicrustacea</taxon>
        <taxon>Malacostraca</taxon>
        <taxon>Eumalacostraca</taxon>
        <taxon>Eucarida</taxon>
        <taxon>Decapoda</taxon>
        <taxon>Pleocyemata</taxon>
        <taxon>Brachyura</taxon>
        <taxon>Eubrachyura</taxon>
        <taxon>Portunoidea</taxon>
        <taxon>Portunidae</taxon>
        <taxon>Portuninae</taxon>
        <taxon>Portunus</taxon>
    </lineage>
</organism>
<keyword evidence="3" id="KW-1185">Reference proteome</keyword>
<keyword evidence="1" id="KW-1133">Transmembrane helix</keyword>
<sequence length="181" mass="20347">MTRAAAGRWRRRAANARWKTSAFAARSQAATAARRLHQFQHHARDSIQRQRIIPLVYIPRSAGRRHSPLACYASKISPANDDVNDDNNNIPPIIIIIIIIISVITTTTTSIFTTNTHKKKSIITMGITSSDFPLPPTIITVLLFKVMTGGGALPILRPRAKIRPLSPTARRRVEEQDWPRW</sequence>